<dbReference type="AlphaFoldDB" id="A0A382W5L7"/>
<accession>A0A382W5L7</accession>
<feature type="transmembrane region" description="Helical" evidence="1">
    <location>
        <begin position="23"/>
        <end position="41"/>
    </location>
</feature>
<proteinExistence type="predicted"/>
<keyword evidence="1" id="KW-0472">Membrane</keyword>
<keyword evidence="1" id="KW-0812">Transmembrane</keyword>
<dbReference type="EMBL" id="UINC01157242">
    <property type="protein sequence ID" value="SVD54112.1"/>
    <property type="molecule type" value="Genomic_DNA"/>
</dbReference>
<gene>
    <name evidence="2" type="ORF">METZ01_LOCUS406966</name>
</gene>
<evidence type="ECO:0000313" key="2">
    <source>
        <dbReference type="EMBL" id="SVD54112.1"/>
    </source>
</evidence>
<evidence type="ECO:0000256" key="1">
    <source>
        <dbReference type="SAM" id="Phobius"/>
    </source>
</evidence>
<feature type="transmembrane region" description="Helical" evidence="1">
    <location>
        <begin position="53"/>
        <end position="75"/>
    </location>
</feature>
<organism evidence="2">
    <name type="scientific">marine metagenome</name>
    <dbReference type="NCBI Taxonomy" id="408172"/>
    <lineage>
        <taxon>unclassified sequences</taxon>
        <taxon>metagenomes</taxon>
        <taxon>ecological metagenomes</taxon>
    </lineage>
</organism>
<reference evidence="2" key="1">
    <citation type="submission" date="2018-05" db="EMBL/GenBank/DDBJ databases">
        <authorList>
            <person name="Lanie J.A."/>
            <person name="Ng W.-L."/>
            <person name="Kazmierczak K.M."/>
            <person name="Andrzejewski T.M."/>
            <person name="Davidsen T.M."/>
            <person name="Wayne K.J."/>
            <person name="Tettelin H."/>
            <person name="Glass J.I."/>
            <person name="Rusch D."/>
            <person name="Podicherti R."/>
            <person name="Tsui H.-C.T."/>
            <person name="Winkler M.E."/>
        </authorList>
    </citation>
    <scope>NUCLEOTIDE SEQUENCE</scope>
</reference>
<feature type="non-terminal residue" evidence="2">
    <location>
        <position position="1"/>
    </location>
</feature>
<keyword evidence="1" id="KW-1133">Transmembrane helix</keyword>
<protein>
    <submittedName>
        <fullName evidence="2">Uncharacterized protein</fullName>
    </submittedName>
</protein>
<name>A0A382W5L7_9ZZZZ</name>
<sequence length="80" mass="8894">LNVYALAAIVSRFLQYGFTPNRHAVLGWNVVTLLMLALLLSRAWPAKDENWIAVFRASMAQGVLLASAWAAWVVWGIPLL</sequence>